<accession>A0A494W923</accession>
<name>A0A494W923_9SPHN</name>
<evidence type="ECO:0000256" key="2">
    <source>
        <dbReference type="ARBA" id="ARBA00023125"/>
    </source>
</evidence>
<dbReference type="Proteomes" id="UP000279959">
    <property type="component" value="Chromosome"/>
</dbReference>
<evidence type="ECO:0000259" key="4">
    <source>
        <dbReference type="PROSITE" id="PS01124"/>
    </source>
</evidence>
<proteinExistence type="predicted"/>
<dbReference type="InterPro" id="IPR018060">
    <property type="entry name" value="HTH_AraC"/>
</dbReference>
<organism evidence="5 6">
    <name type="scientific">Sphingobium amiense</name>
    <dbReference type="NCBI Taxonomy" id="135719"/>
    <lineage>
        <taxon>Bacteria</taxon>
        <taxon>Pseudomonadati</taxon>
        <taxon>Pseudomonadota</taxon>
        <taxon>Alphaproteobacteria</taxon>
        <taxon>Sphingomonadales</taxon>
        <taxon>Sphingomonadaceae</taxon>
        <taxon>Sphingobium</taxon>
    </lineage>
</organism>
<evidence type="ECO:0000256" key="1">
    <source>
        <dbReference type="ARBA" id="ARBA00023015"/>
    </source>
</evidence>
<keyword evidence="1" id="KW-0805">Transcription regulation</keyword>
<reference evidence="5 6" key="1">
    <citation type="submission" date="2018-05" db="EMBL/GenBank/DDBJ databases">
        <title>Complete Genome Sequence of the Nonylphenol-Degrading Bacterium Sphingobium amiense DSM 16289T.</title>
        <authorList>
            <person name="Ootsuka M."/>
            <person name="Nishizawa T."/>
            <person name="Ohta H."/>
        </authorList>
    </citation>
    <scope>NUCLEOTIDE SEQUENCE [LARGE SCALE GENOMIC DNA]</scope>
    <source>
        <strain evidence="5 6">DSM 16289</strain>
    </source>
</reference>
<dbReference type="Pfam" id="PF12625">
    <property type="entry name" value="Arabinose_bd"/>
    <property type="match status" value="1"/>
</dbReference>
<keyword evidence="3" id="KW-0804">Transcription</keyword>
<evidence type="ECO:0000313" key="6">
    <source>
        <dbReference type="Proteomes" id="UP000279959"/>
    </source>
</evidence>
<sequence length="319" mass="35890">MRRAGLPFGAYLDSSTPLSTPQYFAIWKAIEALANDRDLAMHIVEKADRTGHQPGFIAGLYASSFRDAMNRLLHLRAMSSEQLWTREEQGRWTIGRSWIYATEAEPALSIDVTFILLVELGRRGSGRPIKPVKIEYARSPQPSAQLEAFFGCPIHFNTPQNAITFDTADLDIAFPGYSPEFLELVMQSLKAAVEELKDCGSLCDHVKSVMKHEMMKGRPEIAHVASELGMGVRTLQRRITDEGTSYRALLIEARRELGLQLVINPDLDIDYITSMLGYQDTASFYRAFKEWEGMSPGEWRAHHSLANVSALDRQPALQQ</sequence>
<dbReference type="KEGG" id="sami:SAMIE_1031790"/>
<keyword evidence="2" id="KW-0238">DNA-binding</keyword>
<dbReference type="GO" id="GO:0000976">
    <property type="term" value="F:transcription cis-regulatory region binding"/>
    <property type="evidence" value="ECO:0007669"/>
    <property type="project" value="TreeGrafter"/>
</dbReference>
<dbReference type="PANTHER" id="PTHR47894:SF1">
    <property type="entry name" value="HTH-TYPE TRANSCRIPTIONAL REGULATOR VQSM"/>
    <property type="match status" value="1"/>
</dbReference>
<dbReference type="GO" id="GO:0003700">
    <property type="term" value="F:DNA-binding transcription factor activity"/>
    <property type="evidence" value="ECO:0007669"/>
    <property type="project" value="InterPro"/>
</dbReference>
<dbReference type="EMBL" id="AP018664">
    <property type="protein sequence ID" value="BBD99678.1"/>
    <property type="molecule type" value="Genomic_DNA"/>
</dbReference>
<dbReference type="Pfam" id="PF12833">
    <property type="entry name" value="HTH_18"/>
    <property type="match status" value="1"/>
</dbReference>
<protein>
    <submittedName>
        <fullName evidence="5">AraC family transcriptional regulator</fullName>
    </submittedName>
</protein>
<dbReference type="PROSITE" id="PS01124">
    <property type="entry name" value="HTH_ARAC_FAMILY_2"/>
    <property type="match status" value="1"/>
</dbReference>
<dbReference type="Gene3D" id="1.10.10.60">
    <property type="entry name" value="Homeodomain-like"/>
    <property type="match status" value="1"/>
</dbReference>
<feature type="domain" description="HTH araC/xylS-type" evidence="4">
    <location>
        <begin position="204"/>
        <end position="302"/>
    </location>
</feature>
<dbReference type="PANTHER" id="PTHR47894">
    <property type="entry name" value="HTH-TYPE TRANSCRIPTIONAL REGULATOR GADX"/>
    <property type="match status" value="1"/>
</dbReference>
<dbReference type="InterPro" id="IPR032687">
    <property type="entry name" value="AraC-type_N"/>
</dbReference>
<dbReference type="AlphaFoldDB" id="A0A494W923"/>
<dbReference type="InterPro" id="IPR009057">
    <property type="entry name" value="Homeodomain-like_sf"/>
</dbReference>
<dbReference type="SMART" id="SM00342">
    <property type="entry name" value="HTH_ARAC"/>
    <property type="match status" value="1"/>
</dbReference>
<evidence type="ECO:0000256" key="3">
    <source>
        <dbReference type="ARBA" id="ARBA00023163"/>
    </source>
</evidence>
<keyword evidence="6" id="KW-1185">Reference proteome</keyword>
<evidence type="ECO:0000313" key="5">
    <source>
        <dbReference type="EMBL" id="BBD99678.1"/>
    </source>
</evidence>
<dbReference type="GO" id="GO:0005829">
    <property type="term" value="C:cytosol"/>
    <property type="evidence" value="ECO:0007669"/>
    <property type="project" value="TreeGrafter"/>
</dbReference>
<gene>
    <name evidence="5" type="ORF">SAMIE_1031790</name>
</gene>
<dbReference type="SUPFAM" id="SSF46689">
    <property type="entry name" value="Homeodomain-like"/>
    <property type="match status" value="1"/>
</dbReference>